<dbReference type="EMBL" id="CP017921">
    <property type="protein sequence ID" value="APH39463.1"/>
    <property type="molecule type" value="Genomic_DNA"/>
</dbReference>
<evidence type="ECO:0000313" key="4">
    <source>
        <dbReference type="EMBL" id="SDW98787.1"/>
    </source>
</evidence>
<reference evidence="3 7" key="3">
    <citation type="submission" date="2018-10" db="EMBL/GenBank/DDBJ databases">
        <title>Cultivation of a novel Methanohalophilus strain from Kebrit Deep of the Red Sea and a genomic comparison of members of the genus Methanohalophilus.</title>
        <authorList>
            <person name="Guan Y."/>
            <person name="Ngugi D.K."/>
            <person name="Stingl U."/>
        </authorList>
    </citation>
    <scope>NUCLEOTIDE SEQUENCE [LARGE SCALE GENOMIC DNA]</scope>
    <source>
        <strain evidence="3 7">DSM 3094</strain>
    </source>
</reference>
<dbReference type="STRING" id="2177.BHR79_08200"/>
<dbReference type="KEGG" id="mhaz:BHR79_08200"/>
<protein>
    <submittedName>
        <fullName evidence="4">Conserved TM helix</fullName>
    </submittedName>
</protein>
<feature type="transmembrane region" description="Helical" evidence="1">
    <location>
        <begin position="280"/>
        <end position="298"/>
    </location>
</feature>
<name>A0A1L3Q3P9_9EURY</name>
<dbReference type="Proteomes" id="UP000198669">
    <property type="component" value="Unassembled WGS sequence"/>
</dbReference>
<reference evidence="2 5" key="1">
    <citation type="submission" date="2016-10" db="EMBL/GenBank/DDBJ databases">
        <title>Methanohalophilus halophilus.</title>
        <authorList>
            <person name="L'haridon S."/>
        </authorList>
    </citation>
    <scope>NUCLEOTIDE SEQUENCE [LARGE SCALE GENOMIC DNA]</scope>
    <source>
        <strain evidence="2 5">Z-7982</strain>
    </source>
</reference>
<gene>
    <name evidence="2" type="ORF">BHR79_08200</name>
    <name evidence="3" type="ORF">EFE40_09415</name>
    <name evidence="4" type="ORF">SAMN04515625_2027</name>
</gene>
<feature type="transmembrane region" description="Helical" evidence="1">
    <location>
        <begin position="249"/>
        <end position="268"/>
    </location>
</feature>
<dbReference type="GeneID" id="30583743"/>
<feature type="transmembrane region" description="Helical" evidence="1">
    <location>
        <begin position="77"/>
        <end position="98"/>
    </location>
</feature>
<accession>A0A1L3Q3P9</accession>
<evidence type="ECO:0000313" key="7">
    <source>
        <dbReference type="Proteomes" id="UP000267921"/>
    </source>
</evidence>
<dbReference type="Proteomes" id="UP000267921">
    <property type="component" value="Unassembled WGS sequence"/>
</dbReference>
<reference evidence="4 6" key="2">
    <citation type="submission" date="2016-10" db="EMBL/GenBank/DDBJ databases">
        <authorList>
            <person name="de Groot N.N."/>
        </authorList>
    </citation>
    <scope>NUCLEOTIDE SEQUENCE [LARGE SCALE GENOMIC DNA]</scope>
    <source>
        <strain evidence="4 6">Z-7982</strain>
    </source>
</reference>
<proteinExistence type="predicted"/>
<dbReference type="Pfam" id="PF05552">
    <property type="entry name" value="MS_channel_1st_1"/>
    <property type="match status" value="3"/>
</dbReference>
<keyword evidence="1" id="KW-0472">Membrane</keyword>
<feature type="transmembrane region" description="Helical" evidence="1">
    <location>
        <begin position="20"/>
        <end position="38"/>
    </location>
</feature>
<dbReference type="AlphaFoldDB" id="A0A1L3Q3P9"/>
<keyword evidence="1" id="KW-1133">Transmembrane helix</keyword>
<evidence type="ECO:0000256" key="1">
    <source>
        <dbReference type="SAM" id="Phobius"/>
    </source>
</evidence>
<dbReference type="OrthoDB" id="125678at2157"/>
<sequence length="306" mass="33200">MVETSLTESLYTAIGDAFSYIPEIIAVIIFVLIGWIAGRTLGKIGAKLIEKTGLDNTVDNTFIGNMLQRAEITTKDFFGALIKWFVYIIFAAIIIDYLEIGVVADFITLLLAYVPLVIAAAIVLVIGLIIVDFVARTTATILSATGVDEKLEQGPAGGPIKASNMKPSTIIAGVIKLFGYLFFIAAAANILQLELITDFLVAVTAYIPRLLLGVVILALGLLSVDFLMDYIKATIREMDVEGAEVITPLLRGFLFLVVVLIALDTMLVDTGILYTFLEPLGWGIAVVVAFKWGVKDALVEYTKQKK</sequence>
<dbReference type="Gene3D" id="1.10.287.1260">
    <property type="match status" value="1"/>
</dbReference>
<dbReference type="EMBL" id="FNMU01000007">
    <property type="protein sequence ID" value="SDW98787.1"/>
    <property type="molecule type" value="Genomic_DNA"/>
</dbReference>
<dbReference type="EMBL" id="RJJG01000007">
    <property type="protein sequence ID" value="RNI07753.1"/>
    <property type="molecule type" value="Genomic_DNA"/>
</dbReference>
<evidence type="ECO:0000313" key="2">
    <source>
        <dbReference type="EMBL" id="APH39463.1"/>
    </source>
</evidence>
<evidence type="ECO:0000313" key="6">
    <source>
        <dbReference type="Proteomes" id="UP000198669"/>
    </source>
</evidence>
<evidence type="ECO:0000313" key="3">
    <source>
        <dbReference type="EMBL" id="RNI07753.1"/>
    </source>
</evidence>
<keyword evidence="5" id="KW-1185">Reference proteome</keyword>
<dbReference type="InterPro" id="IPR008910">
    <property type="entry name" value="MSC_TM_helix"/>
</dbReference>
<evidence type="ECO:0000313" key="5">
    <source>
        <dbReference type="Proteomes" id="UP000186879"/>
    </source>
</evidence>
<keyword evidence="1" id="KW-0812">Transmembrane</keyword>
<dbReference type="Proteomes" id="UP000186879">
    <property type="component" value="Chromosome"/>
</dbReference>
<feature type="transmembrane region" description="Helical" evidence="1">
    <location>
        <begin position="210"/>
        <end position="228"/>
    </location>
</feature>
<feature type="transmembrane region" description="Helical" evidence="1">
    <location>
        <begin position="170"/>
        <end position="190"/>
    </location>
</feature>
<dbReference type="RefSeq" id="WP_072561887.1">
    <property type="nucleotide sequence ID" value="NZ_CP017921.1"/>
</dbReference>
<feature type="transmembrane region" description="Helical" evidence="1">
    <location>
        <begin position="110"/>
        <end position="135"/>
    </location>
</feature>
<organism evidence="2 5">
    <name type="scientific">Methanohalophilus halophilus</name>
    <dbReference type="NCBI Taxonomy" id="2177"/>
    <lineage>
        <taxon>Archaea</taxon>
        <taxon>Methanobacteriati</taxon>
        <taxon>Methanobacteriota</taxon>
        <taxon>Stenosarchaea group</taxon>
        <taxon>Methanomicrobia</taxon>
        <taxon>Methanosarcinales</taxon>
        <taxon>Methanosarcinaceae</taxon>
        <taxon>Methanohalophilus</taxon>
    </lineage>
</organism>